<comment type="similarity">
    <text evidence="1">Belongs to the peptidase M20A family.</text>
</comment>
<sequence>HRFCILGFNHDCPRKASVVHSPPGEVTLDRAGFLIWTQDQQRPAPRDDSSYLPMGCSSPIRKVCVRAFLFLSALESISNAYWYDGRGATETGMARLALSDDDARVRKWFAYETASLDCELAIDEMGNMFAKRQGALKSSAPMTAMGSHLDTQPRGGRYDGILGVLAAVEVMRTLKENNVKTQFDVGIVNWTNEEGARFPRSMMSSGVWAGEISREKAWDLTDIFDPSVTVKSELERHGYVGPLTCSSDASSGYPLGAHFELHIEQGPILEEKGRKIGVVQGAQAYRWFTFTVKGRDAHTGTTPLTSRKDPLLAASKMIAASNAIAKELGALASTGVIKIPPSSSTNTIVSEVTFTLDIRHPEDAVVQEVQRRCVASFERIAGEDGRGVEMQWTLDTDSPAVKFDAECIQAVESAAIGLFGPDGWLPLTSGAGHDSVYTSKRCPTTMIFVPCKDGVSHHPEEYCSPEDCANGTQTLLEAVVSYDNLRASRK</sequence>
<evidence type="ECO:0000256" key="2">
    <source>
        <dbReference type="ARBA" id="ARBA00022801"/>
    </source>
</evidence>
<keyword evidence="2" id="KW-0378">Hydrolase</keyword>
<dbReference type="PANTHER" id="PTHR32494:SF20">
    <property type="entry name" value="PEPTIDASE M20 DIMERISATION DOMAIN-CONTAINING PROTEIN"/>
    <property type="match status" value="1"/>
</dbReference>
<dbReference type="SUPFAM" id="SSF55031">
    <property type="entry name" value="Bacterial exopeptidase dimerisation domain"/>
    <property type="match status" value="1"/>
</dbReference>
<dbReference type="STRING" id="1209926.A0A1G4BL54"/>
<dbReference type="PANTHER" id="PTHR32494">
    <property type="entry name" value="ALLANTOATE DEIMINASE-RELATED"/>
    <property type="match status" value="1"/>
</dbReference>
<keyword evidence="4" id="KW-1185">Reference proteome</keyword>
<dbReference type="GO" id="GO:0016813">
    <property type="term" value="F:hydrolase activity, acting on carbon-nitrogen (but not peptide) bonds, in linear amidines"/>
    <property type="evidence" value="ECO:0007669"/>
    <property type="project" value="InterPro"/>
</dbReference>
<dbReference type="CDD" id="cd03884">
    <property type="entry name" value="M20_bAS"/>
    <property type="match status" value="1"/>
</dbReference>
<evidence type="ECO:0000313" key="4">
    <source>
        <dbReference type="Proteomes" id="UP000176998"/>
    </source>
</evidence>
<evidence type="ECO:0000313" key="3">
    <source>
        <dbReference type="EMBL" id="OHF02065.1"/>
    </source>
</evidence>
<dbReference type="NCBIfam" id="TIGR01879">
    <property type="entry name" value="hydantase"/>
    <property type="match status" value="1"/>
</dbReference>
<dbReference type="Gene3D" id="3.40.630.10">
    <property type="entry name" value="Zn peptidases"/>
    <property type="match status" value="1"/>
</dbReference>
<dbReference type="Proteomes" id="UP000176998">
    <property type="component" value="Unassembled WGS sequence"/>
</dbReference>
<dbReference type="Gene3D" id="3.30.70.360">
    <property type="match status" value="1"/>
</dbReference>
<dbReference type="RefSeq" id="XP_022479207.1">
    <property type="nucleotide sequence ID" value="XM_022614294.1"/>
</dbReference>
<proteinExistence type="inferred from homology"/>
<dbReference type="EMBL" id="MJBS01000015">
    <property type="protein sequence ID" value="OHF02065.1"/>
    <property type="molecule type" value="Genomic_DNA"/>
</dbReference>
<dbReference type="SUPFAM" id="SSF53187">
    <property type="entry name" value="Zn-dependent exopeptidases"/>
    <property type="match status" value="1"/>
</dbReference>
<evidence type="ECO:0000256" key="1">
    <source>
        <dbReference type="ARBA" id="ARBA00006247"/>
    </source>
</evidence>
<protein>
    <submittedName>
        <fullName evidence="3">Hydantoinase/carbamoylase family amidase</fullName>
    </submittedName>
</protein>
<feature type="non-terminal residue" evidence="3">
    <location>
        <position position="1"/>
    </location>
</feature>
<organism evidence="3 4">
    <name type="scientific">Colletotrichum orchidophilum</name>
    <dbReference type="NCBI Taxonomy" id="1209926"/>
    <lineage>
        <taxon>Eukaryota</taxon>
        <taxon>Fungi</taxon>
        <taxon>Dikarya</taxon>
        <taxon>Ascomycota</taxon>
        <taxon>Pezizomycotina</taxon>
        <taxon>Sordariomycetes</taxon>
        <taxon>Hypocreomycetidae</taxon>
        <taxon>Glomerellales</taxon>
        <taxon>Glomerellaceae</taxon>
        <taxon>Colletotrichum</taxon>
    </lineage>
</organism>
<dbReference type="OrthoDB" id="4676at2759"/>
<reference evidence="3 4" key="1">
    <citation type="submission" date="2016-09" db="EMBL/GenBank/DDBJ databases">
        <authorList>
            <person name="Capua I."/>
            <person name="De Benedictis P."/>
            <person name="Joannis T."/>
            <person name="Lombin L.H."/>
            <person name="Cattoli G."/>
        </authorList>
    </citation>
    <scope>NUCLEOTIDE SEQUENCE [LARGE SCALE GENOMIC DNA]</scope>
    <source>
        <strain evidence="3 4">IMI 309357</strain>
    </source>
</reference>
<comment type="caution">
    <text evidence="3">The sequence shown here is derived from an EMBL/GenBank/DDBJ whole genome shotgun (WGS) entry which is preliminary data.</text>
</comment>
<accession>A0A1G4BL54</accession>
<dbReference type="InterPro" id="IPR036264">
    <property type="entry name" value="Bact_exopeptidase_dim_dom"/>
</dbReference>
<dbReference type="GeneID" id="34555804"/>
<dbReference type="AlphaFoldDB" id="A0A1G4BL54"/>
<name>A0A1G4BL54_9PEZI</name>
<dbReference type="InterPro" id="IPR002933">
    <property type="entry name" value="Peptidase_M20"/>
</dbReference>
<gene>
    <name evidence="3" type="ORF">CORC01_02644</name>
</gene>
<dbReference type="InterPro" id="IPR010158">
    <property type="entry name" value="Amidase_Cbmase"/>
</dbReference>
<dbReference type="Pfam" id="PF01546">
    <property type="entry name" value="Peptidase_M20"/>
    <property type="match status" value="1"/>
</dbReference>